<dbReference type="PANTHER" id="PTHR25462:SF296">
    <property type="entry name" value="MEIOTIC P26, ISOFORM F"/>
    <property type="match status" value="1"/>
</dbReference>
<dbReference type="InterPro" id="IPR047153">
    <property type="entry name" value="TRIM45/56/19-like"/>
</dbReference>
<dbReference type="OrthoDB" id="6097076at2759"/>
<dbReference type="Proteomes" id="UP000507470">
    <property type="component" value="Unassembled WGS sequence"/>
</dbReference>
<evidence type="ECO:0000256" key="2">
    <source>
        <dbReference type="SAM" id="Coils"/>
    </source>
</evidence>
<evidence type="ECO:0000259" key="4">
    <source>
        <dbReference type="PROSITE" id="PS50119"/>
    </source>
</evidence>
<dbReference type="SUPFAM" id="SSF101898">
    <property type="entry name" value="NHL repeat"/>
    <property type="match status" value="1"/>
</dbReference>
<keyword evidence="1" id="KW-0863">Zinc-finger</keyword>
<dbReference type="PANTHER" id="PTHR25462">
    <property type="entry name" value="BONUS, ISOFORM C-RELATED"/>
    <property type="match status" value="1"/>
</dbReference>
<dbReference type="EMBL" id="CACVKT020007420">
    <property type="protein sequence ID" value="CAC5407470.1"/>
    <property type="molecule type" value="Genomic_DNA"/>
</dbReference>
<feature type="region of interest" description="Disordered" evidence="3">
    <location>
        <begin position="33"/>
        <end position="101"/>
    </location>
</feature>
<dbReference type="PROSITE" id="PS50119">
    <property type="entry name" value="ZF_BBOX"/>
    <property type="match status" value="2"/>
</dbReference>
<gene>
    <name evidence="5" type="ORF">MCOR_40945</name>
</gene>
<evidence type="ECO:0000256" key="1">
    <source>
        <dbReference type="PROSITE-ProRule" id="PRU00024"/>
    </source>
</evidence>
<evidence type="ECO:0000256" key="3">
    <source>
        <dbReference type="SAM" id="MobiDB-lite"/>
    </source>
</evidence>
<dbReference type="Pfam" id="PF00643">
    <property type="entry name" value="zf-B_box"/>
    <property type="match status" value="2"/>
</dbReference>
<feature type="coiled-coil region" evidence="2">
    <location>
        <begin position="287"/>
        <end position="318"/>
    </location>
</feature>
<feature type="compositionally biased region" description="Polar residues" evidence="3">
    <location>
        <begin position="33"/>
        <end position="43"/>
    </location>
</feature>
<dbReference type="Gene3D" id="3.30.160.60">
    <property type="entry name" value="Classic Zinc Finger"/>
    <property type="match status" value="1"/>
</dbReference>
<keyword evidence="6" id="KW-1185">Reference proteome</keyword>
<feature type="domain" description="B box-type" evidence="4">
    <location>
        <begin position="183"/>
        <end position="220"/>
    </location>
</feature>
<proteinExistence type="predicted"/>
<sequence length="706" mass="80348">MNSRGLNTKETDCVFAEQGESVCNDSLLNVLSQEQDISDQPSAEKNPEVSTGEFAEGKCEKSLSEELITFETDKGATAEKTEEDKPNEVDTENKEANDIKDQASGSELLTVDKTLCDDVIACVELCQSCLREDEEEAADLWCNDCSEAVCRSCGKAHRRFAVAHDVISIKDATACRKHLPKSCSKHENKKIILFCVGHDKLICHECLSESHRSCDKILEIEKAADGIKDSAAITDLKERMINFARILEKTQTENKQTISKISKEKESAYDHIQELLQCFKNHLLTIQNNLNKNYEKLVKQNEENSEQLKYLTQNLQENIDWMCMLERSSSERNIFHAVKHLDAIQILSEKQIAKIKKDMTTYPLDVLPAESMRNIDKLFEELMGKSKLYSLPKQTAILASDCLKSQIKVERKIPPQMEKLYRPPPYQDIIAGDNSTFGALCFTEDGRIIVEELKDFPLEKRYSLKQTIHCLRIFDLQTRQSKQITFSQKYSKFNVRIGSICMYNTTLALLASNSKMTGIMVIDINLQRHCRTIYPQSYERIGNIEHIKWVSSKKGKLLLLAETKKGLWLISIDFNGAILSAFSLSNSVVDVDYDGSKRLFHTDQKVNDIFVTSIDKNITSKCYSSLDLREGCSILHTVDDELLLLETRSNTIYKLNLKYSSRSILIKQNITNPTHFNICHKLKTIAVTMDGGMRVRIFSLLIFLQS</sequence>
<reference evidence="5 6" key="1">
    <citation type="submission" date="2020-06" db="EMBL/GenBank/DDBJ databases">
        <authorList>
            <person name="Li R."/>
            <person name="Bekaert M."/>
        </authorList>
    </citation>
    <scope>NUCLEOTIDE SEQUENCE [LARGE SCALE GENOMIC DNA]</scope>
    <source>
        <strain evidence="6">wild</strain>
    </source>
</reference>
<name>A0A6J8DKR7_MYTCO</name>
<evidence type="ECO:0000313" key="6">
    <source>
        <dbReference type="Proteomes" id="UP000507470"/>
    </source>
</evidence>
<dbReference type="AlphaFoldDB" id="A0A6J8DKR7"/>
<evidence type="ECO:0000313" key="5">
    <source>
        <dbReference type="EMBL" id="CAC5407470.1"/>
    </source>
</evidence>
<accession>A0A6J8DKR7</accession>
<protein>
    <recommendedName>
        <fullName evidence="4">B box-type domain-containing protein</fullName>
    </recommendedName>
</protein>
<keyword evidence="2" id="KW-0175">Coiled coil</keyword>
<keyword evidence="1" id="KW-0479">Metal-binding</keyword>
<keyword evidence="1" id="KW-0862">Zinc</keyword>
<feature type="domain" description="B box-type" evidence="4">
    <location>
        <begin position="129"/>
        <end position="169"/>
    </location>
</feature>
<dbReference type="GO" id="GO:0008270">
    <property type="term" value="F:zinc ion binding"/>
    <property type="evidence" value="ECO:0007669"/>
    <property type="project" value="UniProtKB-KW"/>
</dbReference>
<organism evidence="5 6">
    <name type="scientific">Mytilus coruscus</name>
    <name type="common">Sea mussel</name>
    <dbReference type="NCBI Taxonomy" id="42192"/>
    <lineage>
        <taxon>Eukaryota</taxon>
        <taxon>Metazoa</taxon>
        <taxon>Spiralia</taxon>
        <taxon>Lophotrochozoa</taxon>
        <taxon>Mollusca</taxon>
        <taxon>Bivalvia</taxon>
        <taxon>Autobranchia</taxon>
        <taxon>Pteriomorphia</taxon>
        <taxon>Mytilida</taxon>
        <taxon>Mytiloidea</taxon>
        <taxon>Mytilidae</taxon>
        <taxon>Mytilinae</taxon>
        <taxon>Mytilus</taxon>
    </lineage>
</organism>
<dbReference type="SMART" id="SM00336">
    <property type="entry name" value="BBOX"/>
    <property type="match status" value="2"/>
</dbReference>
<dbReference type="InterPro" id="IPR000315">
    <property type="entry name" value="Znf_B-box"/>
</dbReference>
<feature type="compositionally biased region" description="Basic and acidic residues" evidence="3">
    <location>
        <begin position="71"/>
        <end position="101"/>
    </location>
</feature>
<feature type="compositionally biased region" description="Basic and acidic residues" evidence="3">
    <location>
        <begin position="55"/>
        <end position="64"/>
    </location>
</feature>
<dbReference type="SUPFAM" id="SSF57845">
    <property type="entry name" value="B-box zinc-binding domain"/>
    <property type="match status" value="1"/>
</dbReference>